<dbReference type="KEGG" id="tcy:Thicy_1382"/>
<dbReference type="EC" id="2.7.7.18" evidence="11"/>
<dbReference type="eggNOG" id="COG1057">
    <property type="taxonomic scope" value="Bacteria"/>
</dbReference>
<evidence type="ECO:0000256" key="6">
    <source>
        <dbReference type="ARBA" id="ARBA00022695"/>
    </source>
</evidence>
<dbReference type="HAMAP" id="MF_00244">
    <property type="entry name" value="NaMN_adenylyltr"/>
    <property type="match status" value="1"/>
</dbReference>
<comment type="similarity">
    <text evidence="3 11">Belongs to the NadD family.</text>
</comment>
<evidence type="ECO:0000313" key="14">
    <source>
        <dbReference type="Proteomes" id="UP000009232"/>
    </source>
</evidence>
<keyword evidence="4 11" id="KW-0662">Pyridine nucleotide biosynthesis</keyword>
<dbReference type="CDD" id="cd02165">
    <property type="entry name" value="NMNAT"/>
    <property type="match status" value="1"/>
</dbReference>
<dbReference type="PANTHER" id="PTHR39321">
    <property type="entry name" value="NICOTINATE-NUCLEOTIDE ADENYLYLTRANSFERASE-RELATED"/>
    <property type="match status" value="1"/>
</dbReference>
<dbReference type="STRING" id="717773.Thicy_1382"/>
<proteinExistence type="inferred from homology"/>
<gene>
    <name evidence="11" type="primary">nadD</name>
    <name evidence="13" type="ordered locus">Thicy_1382</name>
</gene>
<feature type="domain" description="Cytidyltransferase-like" evidence="12">
    <location>
        <begin position="22"/>
        <end position="194"/>
    </location>
</feature>
<accession>F6D9U6</accession>
<dbReference type="InterPro" id="IPR014729">
    <property type="entry name" value="Rossmann-like_a/b/a_fold"/>
</dbReference>
<dbReference type="HOGENOM" id="CLU_069765_0_0_6"/>
<dbReference type="EMBL" id="CP002776">
    <property type="protein sequence ID" value="AEG32145.1"/>
    <property type="molecule type" value="Genomic_DNA"/>
</dbReference>
<name>F6D9U6_THICA</name>
<dbReference type="AlphaFoldDB" id="F6D9U6"/>
<organism evidence="13 14">
    <name type="scientific">Thiomicrospira cyclica (strain DSM 14477 / JCM 11371 / ALM1)</name>
    <name type="common">Thioalkalimicrobium cyclicum</name>
    <dbReference type="NCBI Taxonomy" id="717773"/>
    <lineage>
        <taxon>Bacteria</taxon>
        <taxon>Pseudomonadati</taxon>
        <taxon>Pseudomonadota</taxon>
        <taxon>Gammaproteobacteria</taxon>
        <taxon>Thiotrichales</taxon>
        <taxon>Piscirickettsiaceae</taxon>
        <taxon>Thiomicrospira</taxon>
    </lineage>
</organism>
<evidence type="ECO:0000259" key="12">
    <source>
        <dbReference type="Pfam" id="PF01467"/>
    </source>
</evidence>
<protein>
    <recommendedName>
        <fullName evidence="11">Probable nicotinate-nucleotide adenylyltransferase</fullName>
        <ecNumber evidence="11">2.7.7.18</ecNumber>
    </recommendedName>
    <alternativeName>
        <fullName evidence="11">Deamido-NAD(+) diphosphorylase</fullName>
    </alternativeName>
    <alternativeName>
        <fullName evidence="11">Deamido-NAD(+) pyrophosphorylase</fullName>
    </alternativeName>
    <alternativeName>
        <fullName evidence="11">Nicotinate mononucleotide adenylyltransferase</fullName>
        <shortName evidence="11">NaMN adenylyltransferase</shortName>
    </alternativeName>
</protein>
<evidence type="ECO:0000256" key="10">
    <source>
        <dbReference type="ARBA" id="ARBA00048721"/>
    </source>
</evidence>
<evidence type="ECO:0000313" key="13">
    <source>
        <dbReference type="EMBL" id="AEG32145.1"/>
    </source>
</evidence>
<evidence type="ECO:0000256" key="9">
    <source>
        <dbReference type="ARBA" id="ARBA00023027"/>
    </source>
</evidence>
<evidence type="ECO:0000256" key="3">
    <source>
        <dbReference type="ARBA" id="ARBA00009014"/>
    </source>
</evidence>
<comment type="catalytic activity">
    <reaction evidence="10 11">
        <text>nicotinate beta-D-ribonucleotide + ATP + H(+) = deamido-NAD(+) + diphosphate</text>
        <dbReference type="Rhea" id="RHEA:22860"/>
        <dbReference type="ChEBI" id="CHEBI:15378"/>
        <dbReference type="ChEBI" id="CHEBI:30616"/>
        <dbReference type="ChEBI" id="CHEBI:33019"/>
        <dbReference type="ChEBI" id="CHEBI:57502"/>
        <dbReference type="ChEBI" id="CHEBI:58437"/>
        <dbReference type="EC" id="2.7.7.18"/>
    </reaction>
</comment>
<dbReference type="UniPathway" id="UPA00253">
    <property type="reaction ID" value="UER00332"/>
</dbReference>
<keyword evidence="9 11" id="KW-0520">NAD</keyword>
<dbReference type="PANTHER" id="PTHR39321:SF3">
    <property type="entry name" value="PHOSPHOPANTETHEINE ADENYLYLTRANSFERASE"/>
    <property type="match status" value="1"/>
</dbReference>
<dbReference type="RefSeq" id="WP_013835920.1">
    <property type="nucleotide sequence ID" value="NC_015581.1"/>
</dbReference>
<dbReference type="Proteomes" id="UP000009232">
    <property type="component" value="Chromosome"/>
</dbReference>
<comment type="pathway">
    <text evidence="2 11">Cofactor biosynthesis; NAD(+) biosynthesis; deamido-NAD(+) from nicotinate D-ribonucleotide: step 1/1.</text>
</comment>
<dbReference type="NCBIfam" id="NF000840">
    <property type="entry name" value="PRK00071.1-3"/>
    <property type="match status" value="1"/>
</dbReference>
<keyword evidence="8 11" id="KW-0067">ATP-binding</keyword>
<dbReference type="NCBIfam" id="TIGR00125">
    <property type="entry name" value="cyt_tran_rel"/>
    <property type="match status" value="1"/>
</dbReference>
<evidence type="ECO:0000256" key="5">
    <source>
        <dbReference type="ARBA" id="ARBA00022679"/>
    </source>
</evidence>
<evidence type="ECO:0000256" key="2">
    <source>
        <dbReference type="ARBA" id="ARBA00005019"/>
    </source>
</evidence>
<dbReference type="SUPFAM" id="SSF52374">
    <property type="entry name" value="Nucleotidylyl transferase"/>
    <property type="match status" value="1"/>
</dbReference>
<evidence type="ECO:0000256" key="11">
    <source>
        <dbReference type="HAMAP-Rule" id="MF_00244"/>
    </source>
</evidence>
<dbReference type="GO" id="GO:0004515">
    <property type="term" value="F:nicotinate-nucleotide adenylyltransferase activity"/>
    <property type="evidence" value="ECO:0007669"/>
    <property type="project" value="UniProtKB-UniRule"/>
</dbReference>
<reference evidence="13 14" key="1">
    <citation type="submission" date="2011-05" db="EMBL/GenBank/DDBJ databases">
        <title>Complete sequence of Thioalkalimicrobium cyclicum ALM1.</title>
        <authorList>
            <consortium name="US DOE Joint Genome Institute"/>
            <person name="Lucas S."/>
            <person name="Han J."/>
            <person name="Lapidus A."/>
            <person name="Cheng J.-F."/>
            <person name="Goodwin L."/>
            <person name="Pitluck S."/>
            <person name="Peters L."/>
            <person name="Mikhailova N."/>
            <person name="Davenport K."/>
            <person name="Han C."/>
            <person name="Tapia R."/>
            <person name="Land M."/>
            <person name="Hauser L."/>
            <person name="Kyrpides N."/>
            <person name="Ivanova N."/>
            <person name="Pagani I."/>
            <person name="Kappler U."/>
            <person name="Woyke T."/>
        </authorList>
    </citation>
    <scope>NUCLEOTIDE SEQUENCE [LARGE SCALE GENOMIC DNA]</scope>
    <source>
        <strain evidence="14">DSM 14477 / JCM 11371 / ALM1</strain>
    </source>
</reference>
<dbReference type="NCBIfam" id="NF000839">
    <property type="entry name" value="PRK00071.1-1"/>
    <property type="match status" value="1"/>
</dbReference>
<evidence type="ECO:0000256" key="4">
    <source>
        <dbReference type="ARBA" id="ARBA00022642"/>
    </source>
</evidence>
<evidence type="ECO:0000256" key="1">
    <source>
        <dbReference type="ARBA" id="ARBA00002324"/>
    </source>
</evidence>
<dbReference type="Pfam" id="PF01467">
    <property type="entry name" value="CTP_transf_like"/>
    <property type="match status" value="1"/>
</dbReference>
<evidence type="ECO:0000256" key="7">
    <source>
        <dbReference type="ARBA" id="ARBA00022741"/>
    </source>
</evidence>
<dbReference type="InterPro" id="IPR005248">
    <property type="entry name" value="NadD/NMNAT"/>
</dbReference>
<evidence type="ECO:0000256" key="8">
    <source>
        <dbReference type="ARBA" id="ARBA00022840"/>
    </source>
</evidence>
<keyword evidence="5 11" id="KW-0808">Transferase</keyword>
<dbReference type="Gene3D" id="3.40.50.620">
    <property type="entry name" value="HUPs"/>
    <property type="match status" value="1"/>
</dbReference>
<keyword evidence="7 11" id="KW-0547">Nucleotide-binding</keyword>
<dbReference type="InterPro" id="IPR004821">
    <property type="entry name" value="Cyt_trans-like"/>
</dbReference>
<dbReference type="GO" id="GO:0005524">
    <property type="term" value="F:ATP binding"/>
    <property type="evidence" value="ECO:0007669"/>
    <property type="project" value="UniProtKB-KW"/>
</dbReference>
<sequence length="232" mass="26221">MRVAITRPAKQVDKQNIEWMGVFGGTFDPIHYGHLRPAQDVLEQLGLTRIHFIPCYQPVHRGIPQVSSTQRAQMVKLAIADQPAFVFDSTELDRQGPSYMVDTLTRLKQRFPAAGLVLMMGVDAFAKFLHWHQWQRILTLANIAIMHRPGEQLPDTGELADLLAKRQVRVFSQPAGQLLDLAVTQLDLSATQIRDLIQHNHPIDGLVPSAVQDFIYTNKLYQKDSYGIKCSN</sequence>
<comment type="function">
    <text evidence="1 11">Catalyzes the reversible adenylation of nicotinate mononucleotide (NaMN) to nicotinic acid adenine dinucleotide (NaAD).</text>
</comment>
<keyword evidence="14" id="KW-1185">Reference proteome</keyword>
<dbReference type="GO" id="GO:0009435">
    <property type="term" value="P:NAD+ biosynthetic process"/>
    <property type="evidence" value="ECO:0007669"/>
    <property type="project" value="UniProtKB-UniRule"/>
</dbReference>
<dbReference type="NCBIfam" id="TIGR00482">
    <property type="entry name" value="nicotinate (nicotinamide) nucleotide adenylyltransferase"/>
    <property type="match status" value="1"/>
</dbReference>
<keyword evidence="6 11" id="KW-0548">Nucleotidyltransferase</keyword>